<comment type="caution">
    <text evidence="2">The sequence shown here is derived from an EMBL/GenBank/DDBJ whole genome shotgun (WGS) entry which is preliminary data.</text>
</comment>
<evidence type="ECO:0000313" key="2">
    <source>
        <dbReference type="EMBL" id="GAA4941649.1"/>
    </source>
</evidence>
<reference evidence="3" key="1">
    <citation type="journal article" date="2019" name="Int. J. Syst. Evol. Microbiol.">
        <title>The Global Catalogue of Microorganisms (GCM) 10K type strain sequencing project: providing services to taxonomists for standard genome sequencing and annotation.</title>
        <authorList>
            <consortium name="The Broad Institute Genomics Platform"/>
            <consortium name="The Broad Institute Genome Sequencing Center for Infectious Disease"/>
            <person name="Wu L."/>
            <person name="Ma J."/>
        </authorList>
    </citation>
    <scope>NUCLEOTIDE SEQUENCE [LARGE SCALE GENOMIC DNA]</scope>
    <source>
        <strain evidence="3">JCM 18123</strain>
    </source>
</reference>
<dbReference type="CDD" id="cd00448">
    <property type="entry name" value="YjgF_YER057c_UK114_family"/>
    <property type="match status" value="1"/>
</dbReference>
<dbReference type="PANTHER" id="PTHR11803:SF58">
    <property type="entry name" value="PROTEIN HMF1-RELATED"/>
    <property type="match status" value="1"/>
</dbReference>
<sequence length="135" mass="14274">MHTTGKVRPIMAKRTIQAPKAAPPGGPYSPAVVAGDFVYLSGATPHRLDRSLVEGPFVDQARATFDNLAAVAEAAGASLADAVRVGVYLRDLEDFAAMNELFAEYFGGEPPARTTLQADLPGFAIEVDAVLYRPA</sequence>
<evidence type="ECO:0000313" key="3">
    <source>
        <dbReference type="Proteomes" id="UP001499993"/>
    </source>
</evidence>
<dbReference type="InterPro" id="IPR035959">
    <property type="entry name" value="RutC-like_sf"/>
</dbReference>
<proteinExistence type="inferred from homology"/>
<accession>A0ABP9GGR5</accession>
<dbReference type="InterPro" id="IPR006175">
    <property type="entry name" value="YjgF/YER057c/UK114"/>
</dbReference>
<evidence type="ECO:0000256" key="1">
    <source>
        <dbReference type="ARBA" id="ARBA00010552"/>
    </source>
</evidence>
<keyword evidence="3" id="KW-1185">Reference proteome</keyword>
<organism evidence="2 3">
    <name type="scientific">Streptomonospora halophila</name>
    <dbReference type="NCBI Taxonomy" id="427369"/>
    <lineage>
        <taxon>Bacteria</taxon>
        <taxon>Bacillati</taxon>
        <taxon>Actinomycetota</taxon>
        <taxon>Actinomycetes</taxon>
        <taxon>Streptosporangiales</taxon>
        <taxon>Nocardiopsidaceae</taxon>
        <taxon>Streptomonospora</taxon>
    </lineage>
</organism>
<name>A0ABP9GGR5_9ACTN</name>
<dbReference type="Pfam" id="PF01042">
    <property type="entry name" value="Ribonuc_L-PSP"/>
    <property type="match status" value="1"/>
</dbReference>
<dbReference type="SUPFAM" id="SSF55298">
    <property type="entry name" value="YjgF-like"/>
    <property type="match status" value="1"/>
</dbReference>
<comment type="similarity">
    <text evidence="1">Belongs to the RutC family.</text>
</comment>
<dbReference type="Proteomes" id="UP001499993">
    <property type="component" value="Unassembled WGS sequence"/>
</dbReference>
<gene>
    <name evidence="2" type="ORF">GCM10023224_24670</name>
</gene>
<dbReference type="PANTHER" id="PTHR11803">
    <property type="entry name" value="2-IMINOBUTANOATE/2-IMINOPROPANOATE DEAMINASE RIDA"/>
    <property type="match status" value="1"/>
</dbReference>
<protein>
    <submittedName>
        <fullName evidence="2">RidA family protein</fullName>
    </submittedName>
</protein>
<dbReference type="Gene3D" id="3.30.1330.40">
    <property type="entry name" value="RutC-like"/>
    <property type="match status" value="1"/>
</dbReference>
<dbReference type="EMBL" id="BAABIK010000012">
    <property type="protein sequence ID" value="GAA4941649.1"/>
    <property type="molecule type" value="Genomic_DNA"/>
</dbReference>